<sequence>MTQKPTSATIRRTITFLLIIGACIVLHHSASGQQRGDKIYVHTDKDEYLAGELIWFRLHFADALSLKTPGEETTAYTELVDAKGKSVLQGKLPTGHNGGDGSFYLPPQLPSGAYTFEAYTSQIKQSGSKYYFRKTIRIINTISTSKVIPVAQKQAVAFIGFFPEGGNVLADQPAKFGFCVLDPNTKKGLQASGVITDEKNDTLTHISTLRFGLGQFIFTPRKNVKYHASVILADGTVIKKEFIPQITGNPYALSVNEQNGKFVIKSYFKPVSPGISTKAYLLFHAQSQSKHLAEIDFNNGFHEYQIDRTKLGEGVTSITLLDANKQPVCERLIFTAPKSASSALGITTNKNIFGKRENVRIETALINTTDTTQNFNGSLSVTWKPASQKDESSGIYEYMWLTAGLNGVVEAPSFYFSEEAKREPQYQENLLLVHGWRYFDPAGPSTKPVFESKAELKGHTITARVIDNWNNMPKPGVLCALSTPSSPFGFYTATSDKNGIVRFIVENYYGPGSIVIKAHNSSPSSSCKFELVNPFGVVANIDSLSPGLVLDEADSTSLIARSIAMQVRNTFQFDQLNEFQIPSRSDTFPFFGKPEFSYLLDDYTRFSTIEEVLREYVTSIMVSLKDSKLKLSIFDEKTKAFYSDGTLVLLDGVPLNDVNQIFNYDAYKVKKIDVVPRRYRYGGTIYNGIVSFETYKAQFDAIELDPSAFTVDYEGLQLKRTFHSPVYMPDEKGDPRIPDYRTTLLWQPYLELKSNGIGKMIDSYSSDFPGTYEIVINGATTGGEPLQKVVKFEVK</sequence>
<keyword evidence="2" id="KW-1185">Reference proteome</keyword>
<name>A0ABS9KNT9_9BACT</name>
<proteinExistence type="predicted"/>
<evidence type="ECO:0008006" key="3">
    <source>
        <dbReference type="Google" id="ProtNLM"/>
    </source>
</evidence>
<dbReference type="Proteomes" id="UP001165367">
    <property type="component" value="Unassembled WGS sequence"/>
</dbReference>
<dbReference type="Gene3D" id="2.60.40.1930">
    <property type="match status" value="1"/>
</dbReference>
<dbReference type="RefSeq" id="WP_237870006.1">
    <property type="nucleotide sequence ID" value="NZ_JAKLTR010000003.1"/>
</dbReference>
<comment type="caution">
    <text evidence="1">The sequence shown here is derived from an EMBL/GenBank/DDBJ whole genome shotgun (WGS) entry which is preliminary data.</text>
</comment>
<gene>
    <name evidence="1" type="ORF">LZZ85_06895</name>
</gene>
<dbReference type="EMBL" id="JAKLTR010000003">
    <property type="protein sequence ID" value="MCG2614000.1"/>
    <property type="molecule type" value="Genomic_DNA"/>
</dbReference>
<evidence type="ECO:0000313" key="1">
    <source>
        <dbReference type="EMBL" id="MCG2614000.1"/>
    </source>
</evidence>
<protein>
    <recommendedName>
        <fullName evidence="3">Macroglobulin domain-containing protein</fullName>
    </recommendedName>
</protein>
<accession>A0ABS9KNT9</accession>
<organism evidence="1 2">
    <name type="scientific">Terrimonas ginsenosidimutans</name>
    <dbReference type="NCBI Taxonomy" id="2908004"/>
    <lineage>
        <taxon>Bacteria</taxon>
        <taxon>Pseudomonadati</taxon>
        <taxon>Bacteroidota</taxon>
        <taxon>Chitinophagia</taxon>
        <taxon>Chitinophagales</taxon>
        <taxon>Chitinophagaceae</taxon>
        <taxon>Terrimonas</taxon>
    </lineage>
</organism>
<dbReference type="PROSITE" id="PS51257">
    <property type="entry name" value="PROKAR_LIPOPROTEIN"/>
    <property type="match status" value="1"/>
</dbReference>
<evidence type="ECO:0000313" key="2">
    <source>
        <dbReference type="Proteomes" id="UP001165367"/>
    </source>
</evidence>
<reference evidence="1" key="1">
    <citation type="submission" date="2022-01" db="EMBL/GenBank/DDBJ databases">
        <authorList>
            <person name="Jo J.-H."/>
            <person name="Im W.-T."/>
        </authorList>
    </citation>
    <scope>NUCLEOTIDE SEQUENCE</scope>
    <source>
        <strain evidence="1">NA20</strain>
    </source>
</reference>